<dbReference type="Gene3D" id="3.90.320.10">
    <property type="match status" value="1"/>
</dbReference>
<accession>A0A291DCZ6</accession>
<reference evidence="2" key="1">
    <citation type="submission" date="2017-09" db="EMBL/GenBank/DDBJ databases">
        <title>FDA dAtabase for Regulatory Grade micrObial Sequences (FDA-ARGOS): Supporting development and validation of Infectious Disease Dx tests.</title>
        <authorList>
            <person name="Minogue T."/>
            <person name="Wolcott M."/>
            <person name="Wasieloski L."/>
            <person name="Aguilar W."/>
            <person name="Moore D."/>
            <person name="Tallon L."/>
            <person name="Sadzewicz L."/>
            <person name="Ott S."/>
            <person name="Zhao X."/>
            <person name="Nagaraj S."/>
            <person name="Vavikolanu K."/>
            <person name="Aluvathingal J."/>
            <person name="Nadendla S."/>
            <person name="Sichtig H."/>
        </authorList>
    </citation>
    <scope>NUCLEOTIDE SEQUENCE [LARGE SCALE GENOMIC DNA]</scope>
    <source>
        <strain evidence="2">FDAARGOS_369</strain>
    </source>
</reference>
<name>A0A291DCZ6_9MICC</name>
<dbReference type="AlphaFoldDB" id="A0A291DCZ6"/>
<organism evidence="1 2">
    <name type="scientific">Rothia mucilaginosa</name>
    <dbReference type="NCBI Taxonomy" id="43675"/>
    <lineage>
        <taxon>Bacteria</taxon>
        <taxon>Bacillati</taxon>
        <taxon>Actinomycetota</taxon>
        <taxon>Actinomycetes</taxon>
        <taxon>Micrococcales</taxon>
        <taxon>Micrococcaceae</taxon>
        <taxon>Rothia</taxon>
    </lineage>
</organism>
<dbReference type="Proteomes" id="UP000218628">
    <property type="component" value="Chromosome"/>
</dbReference>
<sequence length="248" mass="27193">MVNPTIAKPPAGAGQADSFVADLTVAGIMNVITDSITAHPRSLQKRIGPSEIGMDCTRRLIHKLAGDTEPDRGIAWKPTVGTACHTQMEEWFGAHKDEGYLVENRVTVGQIGGVDITGSTDLFSVNDRTVIDWKFVGPAMLKKYKLHGPSNQYRTQAHLYGAGWVNAGYEVQQVMIAFLPRDGELGDAYFWWEPYQPEIAEAALAKANQLVSLINAIGKDATLAMYPLCDERFCPWCPADKAKQNATI</sequence>
<gene>
    <name evidence="1" type="ORF">CO690_00725</name>
</gene>
<evidence type="ECO:0008006" key="3">
    <source>
        <dbReference type="Google" id="ProtNLM"/>
    </source>
</evidence>
<dbReference type="EMBL" id="CP023510">
    <property type="protein sequence ID" value="ATF62273.1"/>
    <property type="molecule type" value="Genomic_DNA"/>
</dbReference>
<evidence type="ECO:0000313" key="1">
    <source>
        <dbReference type="EMBL" id="ATF62273.1"/>
    </source>
</evidence>
<dbReference type="InterPro" id="IPR011604">
    <property type="entry name" value="PDDEXK-like_dom_sf"/>
</dbReference>
<proteinExistence type="predicted"/>
<evidence type="ECO:0000313" key="2">
    <source>
        <dbReference type="Proteomes" id="UP000218628"/>
    </source>
</evidence>
<protein>
    <recommendedName>
        <fullName evidence="3">PD-(D/E)XK endonuclease-like domain-containing protein</fullName>
    </recommendedName>
</protein>